<keyword evidence="3" id="KW-1185">Reference proteome</keyword>
<name>A0AAE0GER5_9CHLO</name>
<proteinExistence type="predicted"/>
<evidence type="ECO:0000313" key="3">
    <source>
        <dbReference type="Proteomes" id="UP001190700"/>
    </source>
</evidence>
<evidence type="ECO:0000256" key="1">
    <source>
        <dbReference type="SAM" id="MobiDB-lite"/>
    </source>
</evidence>
<accession>A0AAE0GER5</accession>
<protein>
    <submittedName>
        <fullName evidence="2">Uncharacterized protein</fullName>
    </submittedName>
</protein>
<reference evidence="2 3" key="1">
    <citation type="journal article" date="2015" name="Genome Biol. Evol.">
        <title>Comparative Genomics of a Bacterivorous Green Alga Reveals Evolutionary Causalities and Consequences of Phago-Mixotrophic Mode of Nutrition.</title>
        <authorList>
            <person name="Burns J.A."/>
            <person name="Paasch A."/>
            <person name="Narechania A."/>
            <person name="Kim E."/>
        </authorList>
    </citation>
    <scope>NUCLEOTIDE SEQUENCE [LARGE SCALE GENOMIC DNA]</scope>
    <source>
        <strain evidence="2 3">PLY_AMNH</strain>
    </source>
</reference>
<feature type="compositionally biased region" description="Low complexity" evidence="1">
    <location>
        <begin position="55"/>
        <end position="66"/>
    </location>
</feature>
<dbReference type="Proteomes" id="UP001190700">
    <property type="component" value="Unassembled WGS sequence"/>
</dbReference>
<organism evidence="2 3">
    <name type="scientific">Cymbomonas tetramitiformis</name>
    <dbReference type="NCBI Taxonomy" id="36881"/>
    <lineage>
        <taxon>Eukaryota</taxon>
        <taxon>Viridiplantae</taxon>
        <taxon>Chlorophyta</taxon>
        <taxon>Pyramimonadophyceae</taxon>
        <taxon>Pyramimonadales</taxon>
        <taxon>Pyramimonadaceae</taxon>
        <taxon>Cymbomonas</taxon>
    </lineage>
</organism>
<feature type="non-terminal residue" evidence="2">
    <location>
        <position position="1"/>
    </location>
</feature>
<feature type="compositionally biased region" description="Polar residues" evidence="1">
    <location>
        <begin position="74"/>
        <end position="83"/>
    </location>
</feature>
<comment type="caution">
    <text evidence="2">The sequence shown here is derived from an EMBL/GenBank/DDBJ whole genome shotgun (WGS) entry which is preliminary data.</text>
</comment>
<dbReference type="EMBL" id="LGRX02006470">
    <property type="protein sequence ID" value="KAK3276600.1"/>
    <property type="molecule type" value="Genomic_DNA"/>
</dbReference>
<evidence type="ECO:0000313" key="2">
    <source>
        <dbReference type="EMBL" id="KAK3276600.1"/>
    </source>
</evidence>
<sequence>AKNPESRTLTFPQFLKCLSLLSSQDRSQFTRIAKQVIGCGGPRALPSNSPVSTSKAPPMKPANAAKEPPKLTLQGYNSPQALVSTPERPVSIDGSPTSGGRTPRRASWSKRVLTLNEGAVPATSGGSYRTPMSSGNPRRISVGMMVKSGVPSTSSTPEIVGSSDRLASLQE</sequence>
<gene>
    <name evidence="2" type="ORF">CYMTET_15336</name>
</gene>
<feature type="compositionally biased region" description="Polar residues" evidence="1">
    <location>
        <begin position="124"/>
        <end position="136"/>
    </location>
</feature>
<dbReference type="AlphaFoldDB" id="A0AAE0GER5"/>
<feature type="region of interest" description="Disordered" evidence="1">
    <location>
        <begin position="39"/>
        <end position="171"/>
    </location>
</feature>